<dbReference type="GO" id="GO:0051087">
    <property type="term" value="F:protein-folding chaperone binding"/>
    <property type="evidence" value="ECO:0007669"/>
    <property type="project" value="InterPro"/>
</dbReference>
<proteinExistence type="predicted"/>
<evidence type="ECO:0000313" key="5">
    <source>
        <dbReference type="EMBL" id="PKI83871.1"/>
    </source>
</evidence>
<feature type="domain" description="Ubiquitin-like" evidence="3">
    <location>
        <begin position="59"/>
        <end position="105"/>
    </location>
</feature>
<dbReference type="SUPFAM" id="SSF63491">
    <property type="entry name" value="BAG domain"/>
    <property type="match status" value="1"/>
</dbReference>
<dbReference type="PROSITE" id="PS51035">
    <property type="entry name" value="BAG"/>
    <property type="match status" value="1"/>
</dbReference>
<dbReference type="PROSITE" id="PS50053">
    <property type="entry name" value="UBIQUITIN_2"/>
    <property type="match status" value="1"/>
</dbReference>
<feature type="region of interest" description="Disordered" evidence="2">
    <location>
        <begin position="110"/>
        <end position="169"/>
    </location>
</feature>
<dbReference type="InterPro" id="IPR003103">
    <property type="entry name" value="BAG_domain"/>
</dbReference>
<sequence>MLGLRLAVNMSWFSNQWNRWNHGDHGGPGDVAWVEVQYGRQMYQVRLPQESPRILLGALRQEVGAVFGVPVDRVKLTFHGIVLKDDRISLLEYGLSNGSRIVLTVVEPQRAPAKKNNRQAPEVVAVPQPGEGTQGAPQWAPQGVPQGVPQAPQAPTQAQEPLQPQRNPEEEHLKAIRAVLWHCNQVIYPELLQFEKSIDALPNARPGEQTAEPKDVNMIPPARIPYAHRKLGEYLLRELFKLDDIPSDTDQVRTERKQTVRQIQNYMDRVDAGWSTASKSKGIVNDI</sequence>
<dbReference type="GO" id="GO:0016020">
    <property type="term" value="C:membrane"/>
    <property type="evidence" value="ECO:0007669"/>
    <property type="project" value="TreeGrafter"/>
</dbReference>
<dbReference type="AlphaFoldDB" id="A0A2N1JBD9"/>
<keyword evidence="6" id="KW-1185">Reference proteome</keyword>
<name>A0A2N1JBD9_9BASI</name>
<dbReference type="Pfam" id="PF00240">
    <property type="entry name" value="ubiquitin"/>
    <property type="match status" value="1"/>
</dbReference>
<dbReference type="InterPro" id="IPR000626">
    <property type="entry name" value="Ubiquitin-like_dom"/>
</dbReference>
<dbReference type="InterPro" id="IPR039773">
    <property type="entry name" value="BAG_chaperone_regulator"/>
</dbReference>
<dbReference type="STRING" id="2020962.A0A2N1JBD9"/>
<dbReference type="Proteomes" id="UP000232875">
    <property type="component" value="Unassembled WGS sequence"/>
</dbReference>
<accession>A0A2N1JBD9</accession>
<evidence type="ECO:0000256" key="2">
    <source>
        <dbReference type="SAM" id="MobiDB-lite"/>
    </source>
</evidence>
<feature type="domain" description="BAG" evidence="4">
    <location>
        <begin position="226"/>
        <end position="274"/>
    </location>
</feature>
<protein>
    <submittedName>
        <fullName evidence="5">Uncharacterized protein</fullName>
    </submittedName>
</protein>
<evidence type="ECO:0000259" key="3">
    <source>
        <dbReference type="PROSITE" id="PS50053"/>
    </source>
</evidence>
<dbReference type="GO" id="GO:0005634">
    <property type="term" value="C:nucleus"/>
    <property type="evidence" value="ECO:0007669"/>
    <property type="project" value="TreeGrafter"/>
</dbReference>
<dbReference type="GO" id="GO:0005829">
    <property type="term" value="C:cytosol"/>
    <property type="evidence" value="ECO:0007669"/>
    <property type="project" value="TreeGrafter"/>
</dbReference>
<dbReference type="SUPFAM" id="SSF54236">
    <property type="entry name" value="Ubiquitin-like"/>
    <property type="match status" value="1"/>
</dbReference>
<dbReference type="Gene3D" id="3.10.20.90">
    <property type="entry name" value="Phosphatidylinositol 3-kinase Catalytic Subunit, Chain A, domain 1"/>
    <property type="match status" value="1"/>
</dbReference>
<evidence type="ECO:0000259" key="4">
    <source>
        <dbReference type="PROSITE" id="PS51035"/>
    </source>
</evidence>
<dbReference type="GO" id="GO:0000774">
    <property type="term" value="F:adenyl-nucleotide exchange factor activity"/>
    <property type="evidence" value="ECO:0007669"/>
    <property type="project" value="TreeGrafter"/>
</dbReference>
<evidence type="ECO:0000313" key="6">
    <source>
        <dbReference type="Proteomes" id="UP000232875"/>
    </source>
</evidence>
<dbReference type="OrthoDB" id="417450at2759"/>
<dbReference type="InterPro" id="IPR029071">
    <property type="entry name" value="Ubiquitin-like_domsf"/>
</dbReference>
<keyword evidence="1" id="KW-0143">Chaperone</keyword>
<feature type="compositionally biased region" description="Low complexity" evidence="2">
    <location>
        <begin position="134"/>
        <end position="165"/>
    </location>
</feature>
<dbReference type="PANTHER" id="PTHR12329">
    <property type="entry name" value="BCL2-ASSOCIATED ATHANOGENE"/>
    <property type="match status" value="1"/>
</dbReference>
<organism evidence="5 6">
    <name type="scientific">Malassezia vespertilionis</name>
    <dbReference type="NCBI Taxonomy" id="2020962"/>
    <lineage>
        <taxon>Eukaryota</taxon>
        <taxon>Fungi</taxon>
        <taxon>Dikarya</taxon>
        <taxon>Basidiomycota</taxon>
        <taxon>Ustilaginomycotina</taxon>
        <taxon>Malasseziomycetes</taxon>
        <taxon>Malasseziales</taxon>
        <taxon>Malasseziaceae</taxon>
        <taxon>Malassezia</taxon>
    </lineage>
</organism>
<dbReference type="PANTHER" id="PTHR12329:SF16">
    <property type="entry name" value="BAG FAMILY MOLECULAR CHAPERONE REGULATOR 1"/>
    <property type="match status" value="1"/>
</dbReference>
<reference evidence="5 6" key="1">
    <citation type="submission" date="2017-10" db="EMBL/GenBank/DDBJ databases">
        <title>A novel species of cold-tolerant Malassezia isolated from bats.</title>
        <authorList>
            <person name="Lorch J.M."/>
            <person name="Palmer J.M."/>
            <person name="Vanderwolf K.J."/>
            <person name="Schmidt K.Z."/>
            <person name="Verant M.L."/>
            <person name="Weller T.J."/>
            <person name="Blehert D.S."/>
        </authorList>
    </citation>
    <scope>NUCLEOTIDE SEQUENCE [LARGE SCALE GENOMIC DNA]</scope>
    <source>
        <strain evidence="5 6">NWHC:44797-103</strain>
    </source>
</reference>
<evidence type="ECO:0000256" key="1">
    <source>
        <dbReference type="ARBA" id="ARBA00023186"/>
    </source>
</evidence>
<gene>
    <name evidence="5" type="ORF">MVES_002187</name>
</gene>
<dbReference type="InterPro" id="IPR036533">
    <property type="entry name" value="BAG_dom_sf"/>
</dbReference>
<dbReference type="GO" id="GO:0050821">
    <property type="term" value="P:protein stabilization"/>
    <property type="evidence" value="ECO:0007669"/>
    <property type="project" value="TreeGrafter"/>
</dbReference>
<dbReference type="EMBL" id="KZ454990">
    <property type="protein sequence ID" value="PKI83871.1"/>
    <property type="molecule type" value="Genomic_DNA"/>
</dbReference>
<dbReference type="Gene3D" id="1.20.58.120">
    <property type="entry name" value="BAG domain"/>
    <property type="match status" value="1"/>
</dbReference>
<dbReference type="Pfam" id="PF02179">
    <property type="entry name" value="BAG"/>
    <property type="match status" value="1"/>
</dbReference>